<proteinExistence type="predicted"/>
<evidence type="ECO:0000256" key="4">
    <source>
        <dbReference type="ARBA" id="ARBA00023268"/>
    </source>
</evidence>
<evidence type="ECO:0000313" key="10">
    <source>
        <dbReference type="Proteomes" id="UP000586827"/>
    </source>
</evidence>
<evidence type="ECO:0000256" key="1">
    <source>
        <dbReference type="ARBA" id="ARBA00022450"/>
    </source>
</evidence>
<dbReference type="InterPro" id="IPR016036">
    <property type="entry name" value="Malonyl_transacylase_ACP-bd"/>
</dbReference>
<feature type="region of interest" description="Disordered" evidence="5">
    <location>
        <begin position="435"/>
        <end position="474"/>
    </location>
</feature>
<keyword evidence="1" id="KW-0596">Phosphopantetheine</keyword>
<evidence type="ECO:0000259" key="8">
    <source>
        <dbReference type="SMART" id="SM00827"/>
    </source>
</evidence>
<dbReference type="InterPro" id="IPR020841">
    <property type="entry name" value="PKS_Beta-ketoAc_synthase_dom"/>
</dbReference>
<dbReference type="SUPFAM" id="SSF51735">
    <property type="entry name" value="NAD(P)-binding Rossmann-fold domains"/>
    <property type="match status" value="1"/>
</dbReference>
<keyword evidence="3 9" id="KW-0808">Transferase</keyword>
<keyword evidence="9" id="KW-0012">Acyltransferase</keyword>
<evidence type="ECO:0000256" key="2">
    <source>
        <dbReference type="ARBA" id="ARBA00022553"/>
    </source>
</evidence>
<dbReference type="GO" id="GO:0004312">
    <property type="term" value="F:fatty acid synthase activity"/>
    <property type="evidence" value="ECO:0007669"/>
    <property type="project" value="TreeGrafter"/>
</dbReference>
<dbReference type="SMART" id="SM00827">
    <property type="entry name" value="PKS_AT"/>
    <property type="match status" value="1"/>
</dbReference>
<dbReference type="Pfam" id="PF00698">
    <property type="entry name" value="Acyl_transf_1"/>
    <property type="match status" value="1"/>
</dbReference>
<dbReference type="PANTHER" id="PTHR43775:SF37">
    <property type="entry name" value="SI:DKEY-61P9.11"/>
    <property type="match status" value="1"/>
</dbReference>
<evidence type="ECO:0000313" key="9">
    <source>
        <dbReference type="EMBL" id="NNH74537.1"/>
    </source>
</evidence>
<feature type="region of interest" description="Disordered" evidence="5">
    <location>
        <begin position="1"/>
        <end position="138"/>
    </location>
</feature>
<dbReference type="SMART" id="SM00822">
    <property type="entry name" value="PKS_KR"/>
    <property type="match status" value="1"/>
</dbReference>
<dbReference type="AlphaFoldDB" id="A0A849CE62"/>
<dbReference type="InterPro" id="IPR016039">
    <property type="entry name" value="Thiolase-like"/>
</dbReference>
<dbReference type="InterPro" id="IPR036291">
    <property type="entry name" value="NAD(P)-bd_dom_sf"/>
</dbReference>
<feature type="compositionally biased region" description="Low complexity" evidence="5">
    <location>
        <begin position="122"/>
        <end position="131"/>
    </location>
</feature>
<evidence type="ECO:0000256" key="5">
    <source>
        <dbReference type="SAM" id="MobiDB-lite"/>
    </source>
</evidence>
<protein>
    <submittedName>
        <fullName evidence="9">Acyltransferase domain-containing protein</fullName>
    </submittedName>
</protein>
<reference evidence="9 10" key="1">
    <citation type="submission" date="2020-05" db="EMBL/GenBank/DDBJ databases">
        <title>MicrobeNet Type strains.</title>
        <authorList>
            <person name="Nicholson A.C."/>
        </authorList>
    </citation>
    <scope>NUCLEOTIDE SEQUENCE [LARGE SCALE GENOMIC DNA]</scope>
    <source>
        <strain evidence="9 10">JCM 3224</strain>
    </source>
</reference>
<dbReference type="Pfam" id="PF00109">
    <property type="entry name" value="ketoacyl-synt"/>
    <property type="match status" value="1"/>
</dbReference>
<dbReference type="InterPro" id="IPR057326">
    <property type="entry name" value="KR_dom"/>
</dbReference>
<feature type="domain" description="Ketoreductase" evidence="6">
    <location>
        <begin position="905"/>
        <end position="1056"/>
    </location>
</feature>
<dbReference type="InterPro" id="IPR014030">
    <property type="entry name" value="Ketoacyl_synth_N"/>
</dbReference>
<dbReference type="GO" id="GO:0006633">
    <property type="term" value="P:fatty acid biosynthetic process"/>
    <property type="evidence" value="ECO:0007669"/>
    <property type="project" value="TreeGrafter"/>
</dbReference>
<evidence type="ECO:0000259" key="7">
    <source>
        <dbReference type="SMART" id="SM00825"/>
    </source>
</evidence>
<dbReference type="InterPro" id="IPR014043">
    <property type="entry name" value="Acyl_transferase_dom"/>
</dbReference>
<dbReference type="SUPFAM" id="SSF52151">
    <property type="entry name" value="FabD/lysophospholipase-like"/>
    <property type="match status" value="1"/>
</dbReference>
<gene>
    <name evidence="9" type="ORF">HLB23_32605</name>
</gene>
<dbReference type="Gene3D" id="3.30.70.3290">
    <property type="match status" value="1"/>
</dbReference>
<dbReference type="InterPro" id="IPR050091">
    <property type="entry name" value="PKS_NRPS_Biosynth_Enz"/>
</dbReference>
<accession>A0A849CE62</accession>
<dbReference type="Pfam" id="PF08659">
    <property type="entry name" value="KR"/>
    <property type="match status" value="1"/>
</dbReference>
<feature type="domain" description="Ketosynthase family 3 (KS3)" evidence="7">
    <location>
        <begin position="18"/>
        <end position="386"/>
    </location>
</feature>
<dbReference type="Gene3D" id="3.40.47.10">
    <property type="match status" value="1"/>
</dbReference>
<dbReference type="Gene3D" id="3.40.366.10">
    <property type="entry name" value="Malonyl-Coenzyme A Acyl Carrier Protein, domain 2"/>
    <property type="match status" value="1"/>
</dbReference>
<dbReference type="SMART" id="SM00825">
    <property type="entry name" value="PKS_KS"/>
    <property type="match status" value="1"/>
</dbReference>
<dbReference type="EMBL" id="JABELX010000014">
    <property type="protein sequence ID" value="NNH74537.1"/>
    <property type="molecule type" value="Genomic_DNA"/>
</dbReference>
<name>A0A849CE62_9NOCA</name>
<keyword evidence="2" id="KW-0597">Phosphoprotein</keyword>
<dbReference type="InterPro" id="IPR001227">
    <property type="entry name" value="Ac_transferase_dom_sf"/>
</dbReference>
<keyword evidence="4" id="KW-0511">Multifunctional enzyme</keyword>
<dbReference type="SUPFAM" id="SSF55048">
    <property type="entry name" value="Probable ACP-binding domain of malonyl-CoA ACP transacylase"/>
    <property type="match status" value="1"/>
</dbReference>
<dbReference type="InterPro" id="IPR013968">
    <property type="entry name" value="PKS_KR"/>
</dbReference>
<feature type="domain" description="Malonyl-CoA:ACP transacylase (MAT)" evidence="8">
    <location>
        <begin position="487"/>
        <end position="803"/>
    </location>
</feature>
<sequence>MSGTAPSHPMPAPSLPPVAIVGIGQRRPTGIAGPDRDRTTTPTNGALSSTAPGGEDRRLDAPIISGRSGAAPPVGGRSGTAPTIDERSDARSAGGGRSGTAPADGRRSGTVPAHGRQSDAPSGKSGSSSSGPNEHDRSGFDGFDSCWFGMTDQEAAELDSWQRVGLEVAVEALDDAGVGYSARGSNAAVVFGACGCGGVMPCRYGSCGDDAARNVSARMAGDGARRAAVNVAHRLSRVLELRGPSLVLDSGGSSSVVAVDMAVRLLADGTVPFVLAGGVDLALRPGLSDNQRGLVAAGAEPGTCTVVVLRRTTDARLAGSRIYAEIAGTTGFHSAGTHIPLREDRTAALNDQVARLDRGDEPPVLIPIGGRDVREVHDTAMRWAASIGTCRSLREFAAAAGRLLPSDTRAAILARDRDDAAVQLRELARRVAATNQPVSAAERRSGANDTAVPGRAVTADVFGPTGGAPAAERGAESLPGSGGLLFLFSGASEPYPGMARSLAARYPVFARGLMDATDAIVAADGPRVWTPRFGFGSGGAGGHGRAGGNGGAGGEYGDRGEFAQAATFAYQVAMAGLLRWWGVRPDAVAGYGSGEVAAAAVSGALSVTDAARVVVARSRILSRLGDMDVSAVLEATAVEAMRLVEPMRAAVAVAAIDSPRSVTISGEPRYIDALVRRAHRRTIFAQRTLTNGSWHPAMPGPRARDLAPELVARLREITPNHPGATIYSTTRNGAAIRGAEMDAEYWGENIAGPVNLAAALDQAATHGVSSILELAPQSSLHTVVREHLAFRDSTYTVATRSDEAPALMRALAHLHLEGRAIDWIALGPFTASPPKRSWRREAATAPMRQHEQEKPSGPAGPSTNDGQTLRNSPQTVAALDEQSASEAPPIPVRELFPVMDIVPERTYVVTGGLGAAGVAAVCWLLEAGAYDVVLLTPAPRALPPALHGMEDRIVLVRCDIADREDLAQVLHDLRECGPPICGVVHAESAADGVIDRYGIPAVELAANVLELTAADATDFTVLVATDSRDATALDKLAGAHGYRQVVRVDWDDGTHRRR</sequence>
<dbReference type="PANTHER" id="PTHR43775">
    <property type="entry name" value="FATTY ACID SYNTHASE"/>
    <property type="match status" value="1"/>
</dbReference>
<evidence type="ECO:0000259" key="6">
    <source>
        <dbReference type="SMART" id="SM00822"/>
    </source>
</evidence>
<feature type="compositionally biased region" description="Polar residues" evidence="5">
    <location>
        <begin position="861"/>
        <end position="875"/>
    </location>
</feature>
<dbReference type="SUPFAM" id="SSF53901">
    <property type="entry name" value="Thiolase-like"/>
    <property type="match status" value="1"/>
</dbReference>
<evidence type="ECO:0000256" key="3">
    <source>
        <dbReference type="ARBA" id="ARBA00022679"/>
    </source>
</evidence>
<comment type="caution">
    <text evidence="9">The sequence shown here is derived from an EMBL/GenBank/DDBJ whole genome shotgun (WGS) entry which is preliminary data.</text>
</comment>
<dbReference type="Gene3D" id="3.40.50.720">
    <property type="entry name" value="NAD(P)-binding Rossmann-like Domain"/>
    <property type="match status" value="1"/>
</dbReference>
<organism evidence="9 10">
    <name type="scientific">Nocardia uniformis</name>
    <dbReference type="NCBI Taxonomy" id="53432"/>
    <lineage>
        <taxon>Bacteria</taxon>
        <taxon>Bacillati</taxon>
        <taxon>Actinomycetota</taxon>
        <taxon>Actinomycetes</taxon>
        <taxon>Mycobacteriales</taxon>
        <taxon>Nocardiaceae</taxon>
        <taxon>Nocardia</taxon>
    </lineage>
</organism>
<keyword evidence="10" id="KW-1185">Reference proteome</keyword>
<dbReference type="Proteomes" id="UP000586827">
    <property type="component" value="Unassembled WGS sequence"/>
</dbReference>
<feature type="compositionally biased region" description="Polar residues" evidence="5">
    <location>
        <begin position="40"/>
        <end position="51"/>
    </location>
</feature>
<feature type="region of interest" description="Disordered" evidence="5">
    <location>
        <begin position="835"/>
        <end position="886"/>
    </location>
</feature>
<dbReference type="InterPro" id="IPR016035">
    <property type="entry name" value="Acyl_Trfase/lysoPLipase"/>
</dbReference>